<comment type="caution">
    <text evidence="2">The sequence shown here is derived from an EMBL/GenBank/DDBJ whole genome shotgun (WGS) entry which is preliminary data.</text>
</comment>
<dbReference type="Proteomes" id="UP000014974">
    <property type="component" value="Unassembled WGS sequence"/>
</dbReference>
<sequence>MYGVEERVKGLKYMPKPKSVLCFIKSLLFAVLLSIITG</sequence>
<protein>
    <submittedName>
        <fullName evidence="2">Uncharacterized protein</fullName>
    </submittedName>
</protein>
<keyword evidence="1" id="KW-0472">Membrane</keyword>
<accession>S7WR24</accession>
<keyword evidence="1" id="KW-0812">Transmembrane</keyword>
<gene>
    <name evidence="2" type="ORF">ADICYQ_4422</name>
</gene>
<dbReference type="AlphaFoldDB" id="S7WR24"/>
<evidence type="ECO:0000313" key="2">
    <source>
        <dbReference type="EMBL" id="EPR66573.1"/>
    </source>
</evidence>
<name>S7WR24_9BACT</name>
<organism evidence="2 3">
    <name type="scientific">Cyclobacterium qasimii M12-11B</name>
    <dbReference type="NCBI Taxonomy" id="641524"/>
    <lineage>
        <taxon>Bacteria</taxon>
        <taxon>Pseudomonadati</taxon>
        <taxon>Bacteroidota</taxon>
        <taxon>Cytophagia</taxon>
        <taxon>Cytophagales</taxon>
        <taxon>Cyclobacteriaceae</taxon>
        <taxon>Cyclobacterium</taxon>
    </lineage>
</organism>
<proteinExistence type="predicted"/>
<dbReference type="EMBL" id="ATNM01000144">
    <property type="protein sequence ID" value="EPR66573.1"/>
    <property type="molecule type" value="Genomic_DNA"/>
</dbReference>
<reference evidence="2 3" key="1">
    <citation type="journal article" date="2013" name="Genome Announc.">
        <title>Draft Genome Sequence of Cyclobacterium qasimii Strain M12-11BT, Isolated from Arctic Marine Sediment.</title>
        <authorList>
            <person name="Shivaji S."/>
            <person name="Ara S."/>
            <person name="Singh A."/>
            <person name="Kumar Pinnaka A."/>
        </authorList>
    </citation>
    <scope>NUCLEOTIDE SEQUENCE [LARGE SCALE GENOMIC DNA]</scope>
    <source>
        <strain evidence="2 3">M12-11B</strain>
    </source>
</reference>
<feature type="transmembrane region" description="Helical" evidence="1">
    <location>
        <begin position="20"/>
        <end position="37"/>
    </location>
</feature>
<evidence type="ECO:0000313" key="3">
    <source>
        <dbReference type="Proteomes" id="UP000014974"/>
    </source>
</evidence>
<evidence type="ECO:0000256" key="1">
    <source>
        <dbReference type="SAM" id="Phobius"/>
    </source>
</evidence>
<keyword evidence="1" id="KW-1133">Transmembrane helix</keyword>